<dbReference type="InterPro" id="IPR037417">
    <property type="entry name" value="SyrM_PBP2"/>
</dbReference>
<comment type="similarity">
    <text evidence="1">Belongs to the LysR transcriptional regulatory family.</text>
</comment>
<dbReference type="AlphaFoldDB" id="A0AAP4TXB8"/>
<evidence type="ECO:0000256" key="4">
    <source>
        <dbReference type="ARBA" id="ARBA00023163"/>
    </source>
</evidence>
<dbReference type="GO" id="GO:0003700">
    <property type="term" value="F:DNA-binding transcription factor activity"/>
    <property type="evidence" value="ECO:0007669"/>
    <property type="project" value="InterPro"/>
</dbReference>
<dbReference type="EMBL" id="JAUORK010000004">
    <property type="protein sequence ID" value="MDO6671488.1"/>
    <property type="molecule type" value="Genomic_DNA"/>
</dbReference>
<name>A0AAP4TXB8_9GAMM</name>
<organism evidence="6 7">
    <name type="scientific">Cobetia amphilecti</name>
    <dbReference type="NCBI Taxonomy" id="1055104"/>
    <lineage>
        <taxon>Bacteria</taxon>
        <taxon>Pseudomonadati</taxon>
        <taxon>Pseudomonadota</taxon>
        <taxon>Gammaproteobacteria</taxon>
        <taxon>Oceanospirillales</taxon>
        <taxon>Halomonadaceae</taxon>
        <taxon>Cobetia</taxon>
    </lineage>
</organism>
<dbReference type="Proteomes" id="UP001170481">
    <property type="component" value="Unassembled WGS sequence"/>
</dbReference>
<dbReference type="Gene3D" id="1.10.10.10">
    <property type="entry name" value="Winged helix-like DNA-binding domain superfamily/Winged helix DNA-binding domain"/>
    <property type="match status" value="1"/>
</dbReference>
<reference evidence="6" key="1">
    <citation type="submission" date="2023-07" db="EMBL/GenBank/DDBJ databases">
        <title>Genome content predicts the carbon catabolic preferences of heterotrophic bacteria.</title>
        <authorList>
            <person name="Gralka M."/>
        </authorList>
    </citation>
    <scope>NUCLEOTIDE SEQUENCE</scope>
    <source>
        <strain evidence="6">C2R13</strain>
    </source>
</reference>
<keyword evidence="4" id="KW-0804">Transcription</keyword>
<evidence type="ECO:0000313" key="6">
    <source>
        <dbReference type="EMBL" id="MDO6671488.1"/>
    </source>
</evidence>
<dbReference type="GO" id="GO:0003677">
    <property type="term" value="F:DNA binding"/>
    <property type="evidence" value="ECO:0007669"/>
    <property type="project" value="UniProtKB-KW"/>
</dbReference>
<dbReference type="InterPro" id="IPR036388">
    <property type="entry name" value="WH-like_DNA-bd_sf"/>
</dbReference>
<keyword evidence="3" id="KW-0238">DNA-binding</keyword>
<evidence type="ECO:0000256" key="1">
    <source>
        <dbReference type="ARBA" id="ARBA00009437"/>
    </source>
</evidence>
<keyword evidence="2" id="KW-0805">Transcription regulation</keyword>
<accession>A0AAP4TXB8</accession>
<dbReference type="RefSeq" id="WP_303593090.1">
    <property type="nucleotide sequence ID" value="NZ_JAUORK010000004.1"/>
</dbReference>
<proteinExistence type="inferred from homology"/>
<evidence type="ECO:0000256" key="2">
    <source>
        <dbReference type="ARBA" id="ARBA00023015"/>
    </source>
</evidence>
<dbReference type="Pfam" id="PF03466">
    <property type="entry name" value="LysR_substrate"/>
    <property type="match status" value="1"/>
</dbReference>
<protein>
    <submittedName>
        <fullName evidence="6">LysR substrate-binding domain-containing protein</fullName>
    </submittedName>
</protein>
<dbReference type="Pfam" id="PF00126">
    <property type="entry name" value="HTH_1"/>
    <property type="match status" value="1"/>
</dbReference>
<evidence type="ECO:0000259" key="5">
    <source>
        <dbReference type="PROSITE" id="PS50931"/>
    </source>
</evidence>
<dbReference type="InterPro" id="IPR000847">
    <property type="entry name" value="LysR_HTH_N"/>
</dbReference>
<dbReference type="CDD" id="cd08467">
    <property type="entry name" value="PBP2_SyrM"/>
    <property type="match status" value="1"/>
</dbReference>
<dbReference type="InterPro" id="IPR005119">
    <property type="entry name" value="LysR_subst-bd"/>
</dbReference>
<gene>
    <name evidence="6" type="ORF">Q4535_05085</name>
</gene>
<dbReference type="InterPro" id="IPR036390">
    <property type="entry name" value="WH_DNA-bd_sf"/>
</dbReference>
<evidence type="ECO:0000256" key="3">
    <source>
        <dbReference type="ARBA" id="ARBA00023125"/>
    </source>
</evidence>
<sequence length="313" mass="35762">MKLNYDLNLLRTFHALYLEQNVTRAGERLHLSQPSVSAALSRLRELFNDPLFIRDRQRMRPTEKADHLFPTIEAALTDLDGLINSERHFDHTTESRHFEIAANDYFEVLILPQLATILREQAPGITLQVRRLSQDMSEAGVMSGTTDLAFGRQVDPPENLVVREVITEGIDCLVGNGHPLLERLDDEGRMTKADFEHHVHVLVQPHTRLKSGIFKQLEGQGLKREVALAVTYFMAVPSLLERSPLIASLPTGLCQHFCRQFAVTRVAPPVAFASFPFHLSWHRRYQKDPAHRWIREQIIECCQRLAKGQQVLP</sequence>
<dbReference type="PROSITE" id="PS50931">
    <property type="entry name" value="HTH_LYSR"/>
    <property type="match status" value="1"/>
</dbReference>
<feature type="domain" description="HTH lysR-type" evidence="5">
    <location>
        <begin position="5"/>
        <end position="62"/>
    </location>
</feature>
<dbReference type="PANTHER" id="PTHR30118:SF15">
    <property type="entry name" value="TRANSCRIPTIONAL REGULATORY PROTEIN"/>
    <property type="match status" value="1"/>
</dbReference>
<dbReference type="SUPFAM" id="SSF53850">
    <property type="entry name" value="Periplasmic binding protein-like II"/>
    <property type="match status" value="1"/>
</dbReference>
<dbReference type="Gene3D" id="3.40.190.10">
    <property type="entry name" value="Periplasmic binding protein-like II"/>
    <property type="match status" value="2"/>
</dbReference>
<dbReference type="PRINTS" id="PR00039">
    <property type="entry name" value="HTHLYSR"/>
</dbReference>
<dbReference type="PANTHER" id="PTHR30118">
    <property type="entry name" value="HTH-TYPE TRANSCRIPTIONAL REGULATOR LEUO-RELATED"/>
    <property type="match status" value="1"/>
</dbReference>
<comment type="caution">
    <text evidence="6">The sequence shown here is derived from an EMBL/GenBank/DDBJ whole genome shotgun (WGS) entry which is preliminary data.</text>
</comment>
<evidence type="ECO:0000313" key="7">
    <source>
        <dbReference type="Proteomes" id="UP001170481"/>
    </source>
</evidence>
<dbReference type="InterPro" id="IPR050389">
    <property type="entry name" value="LysR-type_TF"/>
</dbReference>
<dbReference type="SUPFAM" id="SSF46785">
    <property type="entry name" value="Winged helix' DNA-binding domain"/>
    <property type="match status" value="1"/>
</dbReference>